<evidence type="ECO:0000313" key="5">
    <source>
        <dbReference type="EMBL" id="MDN4175675.1"/>
    </source>
</evidence>
<dbReference type="Pfam" id="PF07228">
    <property type="entry name" value="SpoIIE"/>
    <property type="match status" value="1"/>
</dbReference>
<dbReference type="Proteomes" id="UP001168620">
    <property type="component" value="Unassembled WGS sequence"/>
</dbReference>
<dbReference type="SUPFAM" id="SSF55781">
    <property type="entry name" value="GAF domain-like"/>
    <property type="match status" value="2"/>
</dbReference>
<dbReference type="InterPro" id="IPR000700">
    <property type="entry name" value="PAS-assoc_C"/>
</dbReference>
<dbReference type="InterPro" id="IPR013656">
    <property type="entry name" value="PAS_4"/>
</dbReference>
<dbReference type="Pfam" id="PF08448">
    <property type="entry name" value="PAS_4"/>
    <property type="match status" value="1"/>
</dbReference>
<dbReference type="CDD" id="cd00130">
    <property type="entry name" value="PAS"/>
    <property type="match status" value="2"/>
</dbReference>
<dbReference type="InterPro" id="IPR001932">
    <property type="entry name" value="PPM-type_phosphatase-like_dom"/>
</dbReference>
<feature type="region of interest" description="Disordered" evidence="2">
    <location>
        <begin position="865"/>
        <end position="893"/>
    </location>
</feature>
<evidence type="ECO:0000256" key="2">
    <source>
        <dbReference type="SAM" id="MobiDB-lite"/>
    </source>
</evidence>
<dbReference type="NCBIfam" id="TIGR00229">
    <property type="entry name" value="sensory_box"/>
    <property type="match status" value="1"/>
</dbReference>
<evidence type="ECO:0000313" key="6">
    <source>
        <dbReference type="Proteomes" id="UP001168620"/>
    </source>
</evidence>
<reference evidence="5" key="1">
    <citation type="submission" date="2023-06" db="EMBL/GenBank/DDBJ databases">
        <title>Draft genome sequence of Nocardioides sp. SOB77.</title>
        <authorList>
            <person name="Zhang G."/>
        </authorList>
    </citation>
    <scope>NUCLEOTIDE SEQUENCE</scope>
    <source>
        <strain evidence="5">SOB77</strain>
    </source>
</reference>
<feature type="domain" description="PAS" evidence="3">
    <location>
        <begin position="307"/>
        <end position="377"/>
    </location>
</feature>
<dbReference type="InterPro" id="IPR035965">
    <property type="entry name" value="PAS-like_dom_sf"/>
</dbReference>
<dbReference type="SUPFAM" id="SSF81606">
    <property type="entry name" value="PP2C-like"/>
    <property type="match status" value="1"/>
</dbReference>
<proteinExistence type="predicted"/>
<dbReference type="Pfam" id="PF08447">
    <property type="entry name" value="PAS_3"/>
    <property type="match status" value="1"/>
</dbReference>
<dbReference type="Gene3D" id="3.30.450.40">
    <property type="match status" value="2"/>
</dbReference>
<dbReference type="Pfam" id="PF01590">
    <property type="entry name" value="GAF"/>
    <property type="match status" value="1"/>
</dbReference>
<gene>
    <name evidence="5" type="ORF">QWY28_22120</name>
</gene>
<name>A0ABT8FMD6_9ACTN</name>
<dbReference type="PROSITE" id="PS50113">
    <property type="entry name" value="PAC"/>
    <property type="match status" value="1"/>
</dbReference>
<dbReference type="InterPro" id="IPR029016">
    <property type="entry name" value="GAF-like_dom_sf"/>
</dbReference>
<dbReference type="SMART" id="SM00091">
    <property type="entry name" value="PAS"/>
    <property type="match status" value="2"/>
</dbReference>
<dbReference type="Gene3D" id="3.30.450.20">
    <property type="entry name" value="PAS domain"/>
    <property type="match status" value="2"/>
</dbReference>
<dbReference type="InterPro" id="IPR052016">
    <property type="entry name" value="Bact_Sigma-Reg"/>
</dbReference>
<dbReference type="PROSITE" id="PS50112">
    <property type="entry name" value="PAS"/>
    <property type="match status" value="2"/>
</dbReference>
<evidence type="ECO:0000259" key="3">
    <source>
        <dbReference type="PROSITE" id="PS50112"/>
    </source>
</evidence>
<protein>
    <submittedName>
        <fullName evidence="5">SpoIIE family protein phosphatase</fullName>
    </submittedName>
</protein>
<dbReference type="InterPro" id="IPR003018">
    <property type="entry name" value="GAF"/>
</dbReference>
<dbReference type="Pfam" id="PF13185">
    <property type="entry name" value="GAF_2"/>
    <property type="match status" value="1"/>
</dbReference>
<evidence type="ECO:0000259" key="4">
    <source>
        <dbReference type="PROSITE" id="PS50113"/>
    </source>
</evidence>
<dbReference type="SMART" id="SM00065">
    <property type="entry name" value="GAF"/>
    <property type="match status" value="2"/>
</dbReference>
<evidence type="ECO:0000256" key="1">
    <source>
        <dbReference type="ARBA" id="ARBA00022801"/>
    </source>
</evidence>
<dbReference type="EMBL" id="JAUHJQ010000019">
    <property type="protein sequence ID" value="MDN4175675.1"/>
    <property type="molecule type" value="Genomic_DNA"/>
</dbReference>
<dbReference type="InterPro" id="IPR036457">
    <property type="entry name" value="PPM-type-like_dom_sf"/>
</dbReference>
<dbReference type="Gene3D" id="3.60.40.10">
    <property type="entry name" value="PPM-type phosphatase domain"/>
    <property type="match status" value="1"/>
</dbReference>
<feature type="region of interest" description="Disordered" evidence="2">
    <location>
        <begin position="1"/>
        <end position="22"/>
    </location>
</feature>
<feature type="domain" description="PAC" evidence="4">
    <location>
        <begin position="261"/>
        <end position="313"/>
    </location>
</feature>
<comment type="caution">
    <text evidence="5">The sequence shown here is derived from an EMBL/GenBank/DDBJ whole genome shotgun (WGS) entry which is preliminary data.</text>
</comment>
<sequence>MIGQPDGGQSAADIPSNPFSGDGELEAARVRYARRLAGRSSRVSAADRFAELAARLLGTASAQVSIIADVQTVVGGVGAAAACVGQDSPVEDSLCTVTMREGRPLVVTDATSDPRVRALPPVASGTVGSYLGVPLAAGDRYVGALCVFDASPRSWGEDDISLLELLATPVMAELELAALEADYGDDRLIWQLAVDAAGVGAFDWNLLTGELRWDERLLDLFGLQRGTFGGTIDAFNNSVHPDDRDRVTAALNDAINRCGRYNAEYRVVLPDASIRWVGARGHALAGPDEVAVRVLGAAYDVTAVRDVESRVARVLESMPTAFFQLDRDWRFTYVNNEAQRLLGAVSTDIVGGNIWELFPASVGSEFETHYRQAVETKEPVTFEAYYPPPLNDWYEVRAWPDHDGGLAVYFIEITERHAIIEQRRQAAARAALLSEVTAALTDTLDGEEAVGRLAQMLVPVLGDWCVVTLVAGADAAVDARLTTNWRRRLRDVGWWHADPDRRDLVERYTAVRIPALADTSFVAETLQRNKPVLIADHAAERVGEVLVPGEARELARRLAPESAVVVPLRGRNRTAGLLTIFRDQGRPGFTPEDLDTLSELAGRAGLALDNARLYTEQRNLAEGLQRSLLTAPPEPDHVHVAVRYAPAAAAAQIGGDWYDAFLQPEGGTVLVIGDVVGHDTEAAAAMGQVRGLLRGIAVTTGEGPADVLRRVDAAMQALQIETTATAVVARLEQTPEEVEQGVTRLRWSNAGHPPPVVVMPATDGEAPQVETLHAIETNLILGMNPDTQRDEHIITLPRGATVLLYTDGLVERRGQLIDEGVDRLRLVAAELVTAGFDLDDFCDELLSRMAPDARDDDIALVAVRLHPQDRPRPAEAGPVDVPRDVPADPAGTA</sequence>
<accession>A0ABT8FMD6</accession>
<dbReference type="SUPFAM" id="SSF55785">
    <property type="entry name" value="PYP-like sensor domain (PAS domain)"/>
    <property type="match status" value="2"/>
</dbReference>
<dbReference type="InterPro" id="IPR000014">
    <property type="entry name" value="PAS"/>
</dbReference>
<keyword evidence="1" id="KW-0378">Hydrolase</keyword>
<dbReference type="Gene3D" id="2.10.70.100">
    <property type="match status" value="1"/>
</dbReference>
<keyword evidence="6" id="KW-1185">Reference proteome</keyword>
<dbReference type="SMART" id="SM00331">
    <property type="entry name" value="PP2C_SIG"/>
    <property type="match status" value="1"/>
</dbReference>
<feature type="domain" description="PAS" evidence="3">
    <location>
        <begin position="213"/>
        <end position="258"/>
    </location>
</feature>
<organism evidence="5 6">
    <name type="scientific">Nocardioides oceani</name>
    <dbReference type="NCBI Taxonomy" id="3058369"/>
    <lineage>
        <taxon>Bacteria</taxon>
        <taxon>Bacillati</taxon>
        <taxon>Actinomycetota</taxon>
        <taxon>Actinomycetes</taxon>
        <taxon>Propionibacteriales</taxon>
        <taxon>Nocardioidaceae</taxon>
        <taxon>Nocardioides</taxon>
    </lineage>
</organism>
<dbReference type="PANTHER" id="PTHR43156">
    <property type="entry name" value="STAGE II SPORULATION PROTEIN E-RELATED"/>
    <property type="match status" value="1"/>
</dbReference>
<dbReference type="InterPro" id="IPR013655">
    <property type="entry name" value="PAS_fold_3"/>
</dbReference>
<dbReference type="PANTHER" id="PTHR43156:SF2">
    <property type="entry name" value="STAGE II SPORULATION PROTEIN E"/>
    <property type="match status" value="1"/>
</dbReference>